<dbReference type="InterPro" id="IPR024079">
    <property type="entry name" value="MetalloPept_cat_dom_sf"/>
</dbReference>
<sequence>MRKEKLLTLLGKNGNPYSKIRPDLSSRSIVNNNDNKKCSLISLSGFGTIVDLTVIILILLSLTYLFVYVRIIVYNKNWMNHGQGLEGEKLIYLERLHNGLEEEDFNNPGINICKRENFLKDCNEETIKWKNDVNSGRSYEKYFGEAERSKNVRIPYHKEVKMVYNKCLSSNSTNDDIFIKITKFLDEMEHKYGLYIGFNNNVNLHLTSPYNFFNLTKMIADMKIFYNIDSLIYSSIELDTRHNHENGNNKVHGIFTIRINKELFSTRKASVEEDKIYENLKYIFNDKFNDEEYHRLAKDIYNFEKVILKDVIKRKDSSEIVKLSDIRRRWNILNIHSYINYLSRFNGELNRNLVDNKIDINIENPKFLTTIDNIVDNDVKFKYLQNYILYRGVSSFIEMYNQTRDPFYCSTIIGIRLPLLDARIINKGISYFDKDSMEILGQKYVYTSYNSIIELLSSLKNVNEDALSKIKNTFSSMRILCGAPRWIFNDVEIYKYYKSLPISDEETFDKMIEKLNKLKEVKKLDGIIGNITVDEFIYSDGVKLRKSVYYCTITNTIYLPTSSFYLMLKSFNDAKVSLNNIILSQIGYELGKVIIPYKDILFNNISSNIEILNYKNESYCLNHIIYSNKKKYIKEWERYIFDDVMRHMIAIQSSYSVYNNYVIVFQNEYLLLHYNVRKDPKKLEDFYFFYEIKEYLCTIDDTNSRNIIIDLLSLMQSFQVSRLCYTPFNAPLCLNWLSPKWFKFPIN</sequence>
<keyword evidence="1" id="KW-0812">Transmembrane</keyword>
<name>A0A0N5C1F2_STREA</name>
<dbReference type="WBParaSite" id="SPAL_0001182800.1">
    <property type="protein sequence ID" value="SPAL_0001182800.1"/>
    <property type="gene ID" value="SPAL_0001182800"/>
</dbReference>
<dbReference type="GO" id="GO:0008237">
    <property type="term" value="F:metallopeptidase activity"/>
    <property type="evidence" value="ECO:0007669"/>
    <property type="project" value="InterPro"/>
</dbReference>
<dbReference type="Proteomes" id="UP000046392">
    <property type="component" value="Unplaced"/>
</dbReference>
<evidence type="ECO:0000256" key="1">
    <source>
        <dbReference type="SAM" id="Phobius"/>
    </source>
</evidence>
<dbReference type="AlphaFoldDB" id="A0A0N5C1F2"/>
<dbReference type="Gene3D" id="1.10.1380.10">
    <property type="entry name" value="Neutral endopeptidase , domain2"/>
    <property type="match status" value="1"/>
</dbReference>
<feature type="transmembrane region" description="Helical" evidence="1">
    <location>
        <begin position="46"/>
        <end position="69"/>
    </location>
</feature>
<keyword evidence="1" id="KW-0472">Membrane</keyword>
<dbReference type="InterPro" id="IPR042089">
    <property type="entry name" value="Peptidase_M13_dom_2"/>
</dbReference>
<protein>
    <submittedName>
        <fullName evidence="3">Peptidase_M13_N domain-containing protein</fullName>
    </submittedName>
</protein>
<accession>A0A0N5C1F2</accession>
<dbReference type="SUPFAM" id="SSF55486">
    <property type="entry name" value="Metalloproteases ('zincins'), catalytic domain"/>
    <property type="match status" value="1"/>
</dbReference>
<reference evidence="3" key="1">
    <citation type="submission" date="2017-02" db="UniProtKB">
        <authorList>
            <consortium name="WormBaseParasite"/>
        </authorList>
    </citation>
    <scope>IDENTIFICATION</scope>
</reference>
<dbReference type="Gene3D" id="3.40.390.10">
    <property type="entry name" value="Collagenase (Catalytic Domain)"/>
    <property type="match status" value="1"/>
</dbReference>
<keyword evidence="2" id="KW-1185">Reference proteome</keyword>
<organism evidence="2 3">
    <name type="scientific">Strongyloides papillosus</name>
    <name type="common">Intestinal threadworm</name>
    <dbReference type="NCBI Taxonomy" id="174720"/>
    <lineage>
        <taxon>Eukaryota</taxon>
        <taxon>Metazoa</taxon>
        <taxon>Ecdysozoa</taxon>
        <taxon>Nematoda</taxon>
        <taxon>Chromadorea</taxon>
        <taxon>Rhabditida</taxon>
        <taxon>Tylenchina</taxon>
        <taxon>Panagrolaimomorpha</taxon>
        <taxon>Strongyloidoidea</taxon>
        <taxon>Strongyloididae</taxon>
        <taxon>Strongyloides</taxon>
    </lineage>
</organism>
<proteinExistence type="predicted"/>
<evidence type="ECO:0000313" key="3">
    <source>
        <dbReference type="WBParaSite" id="SPAL_0001182800.1"/>
    </source>
</evidence>
<keyword evidence="1" id="KW-1133">Transmembrane helix</keyword>
<evidence type="ECO:0000313" key="2">
    <source>
        <dbReference type="Proteomes" id="UP000046392"/>
    </source>
</evidence>